<protein>
    <submittedName>
        <fullName evidence="2">Uncharacterized protein</fullName>
    </submittedName>
</protein>
<accession>A0A0N7L3X3</accession>
<dbReference type="Proteomes" id="UP000054928">
    <property type="component" value="Unassembled WGS sequence"/>
</dbReference>
<dbReference type="GeneID" id="36399591"/>
<evidence type="ECO:0000313" key="2">
    <source>
        <dbReference type="EMBL" id="CEG37075.1"/>
    </source>
</evidence>
<feature type="compositionally biased region" description="Polar residues" evidence="1">
    <location>
        <begin position="25"/>
        <end position="39"/>
    </location>
</feature>
<feature type="region of interest" description="Disordered" evidence="1">
    <location>
        <begin position="21"/>
        <end position="50"/>
    </location>
</feature>
<organism evidence="2 3">
    <name type="scientific">Plasmopara halstedii</name>
    <name type="common">Downy mildew of sunflower</name>
    <dbReference type="NCBI Taxonomy" id="4781"/>
    <lineage>
        <taxon>Eukaryota</taxon>
        <taxon>Sar</taxon>
        <taxon>Stramenopiles</taxon>
        <taxon>Oomycota</taxon>
        <taxon>Peronosporomycetes</taxon>
        <taxon>Peronosporales</taxon>
        <taxon>Peronosporaceae</taxon>
        <taxon>Plasmopara</taxon>
    </lineage>
</organism>
<dbReference type="AlphaFoldDB" id="A0A0N7L3X3"/>
<sequence>MILDELRALIEQAAVNLSLRGKGNRVTNTGSGQRQQHGGSTAKAEAWQEE</sequence>
<name>A0A0N7L3X3_PLAHL</name>
<evidence type="ECO:0000256" key="1">
    <source>
        <dbReference type="SAM" id="MobiDB-lite"/>
    </source>
</evidence>
<keyword evidence="3" id="KW-1185">Reference proteome</keyword>
<reference evidence="3" key="1">
    <citation type="submission" date="2014-09" db="EMBL/GenBank/DDBJ databases">
        <authorList>
            <person name="Sharma Rahul"/>
            <person name="Thines Marco"/>
        </authorList>
    </citation>
    <scope>NUCLEOTIDE SEQUENCE [LARGE SCALE GENOMIC DNA]</scope>
</reference>
<evidence type="ECO:0000313" key="3">
    <source>
        <dbReference type="Proteomes" id="UP000054928"/>
    </source>
</evidence>
<dbReference type="RefSeq" id="XP_024573444.1">
    <property type="nucleotide sequence ID" value="XM_024722361.1"/>
</dbReference>
<dbReference type="EMBL" id="CCYD01000261">
    <property type="protein sequence ID" value="CEG37075.1"/>
    <property type="molecule type" value="Genomic_DNA"/>
</dbReference>
<proteinExistence type="predicted"/>